<dbReference type="RefSeq" id="WP_109950814.1">
    <property type="nucleotide sequence ID" value="NZ_CP029551.1"/>
</dbReference>
<proteinExistence type="predicted"/>
<feature type="transmembrane region" description="Helical" evidence="1">
    <location>
        <begin position="68"/>
        <end position="90"/>
    </location>
</feature>
<evidence type="ECO:0000313" key="2">
    <source>
        <dbReference type="EMBL" id="AWN35699.1"/>
    </source>
</evidence>
<sequence>MHAALPDPAPMPPGFGPREPVDRSPALEAAMVLTVLRLHASARTVRPPLWRRLWRGVIGHFRLRFPEWWAMGELLLFGWTLYSAVPVFAVSPNMTVMAAWMSEETWGECFLAVAAIRFAALAVNGTFRGFRFSPHIRAASSFVAIFLWLQVSWAMLLSGVGGTGLRTYAWVAALELFNFICAIRDTGRVEGRRAGDAG</sequence>
<gene>
    <name evidence="2" type="ORF">DK427_08035</name>
</gene>
<organism evidence="2 3">
    <name type="scientific">Methylobacterium radiodurans</name>
    <dbReference type="NCBI Taxonomy" id="2202828"/>
    <lineage>
        <taxon>Bacteria</taxon>
        <taxon>Pseudomonadati</taxon>
        <taxon>Pseudomonadota</taxon>
        <taxon>Alphaproteobacteria</taxon>
        <taxon>Hyphomicrobiales</taxon>
        <taxon>Methylobacteriaceae</taxon>
        <taxon>Methylobacterium</taxon>
    </lineage>
</organism>
<reference evidence="2 3" key="1">
    <citation type="submission" date="2018-05" db="EMBL/GenBank/DDBJ databases">
        <title>Complete Genome Sequence of Methylobacterium sp. 17Sr1-43.</title>
        <authorList>
            <person name="Srinivasan S."/>
        </authorList>
    </citation>
    <scope>NUCLEOTIDE SEQUENCE [LARGE SCALE GENOMIC DNA]</scope>
    <source>
        <strain evidence="2 3">17Sr1-43</strain>
    </source>
</reference>
<dbReference type="AlphaFoldDB" id="A0A2U8VPS6"/>
<keyword evidence="1" id="KW-1133">Transmembrane helix</keyword>
<keyword evidence="3" id="KW-1185">Reference proteome</keyword>
<keyword evidence="1" id="KW-0472">Membrane</keyword>
<keyword evidence="1" id="KW-0812">Transmembrane</keyword>
<feature type="transmembrane region" description="Helical" evidence="1">
    <location>
        <begin position="167"/>
        <end position="183"/>
    </location>
</feature>
<dbReference type="Proteomes" id="UP000246058">
    <property type="component" value="Chromosome"/>
</dbReference>
<feature type="transmembrane region" description="Helical" evidence="1">
    <location>
        <begin position="142"/>
        <end position="161"/>
    </location>
</feature>
<evidence type="ECO:0000313" key="3">
    <source>
        <dbReference type="Proteomes" id="UP000246058"/>
    </source>
</evidence>
<protein>
    <submittedName>
        <fullName evidence="2">Uncharacterized protein</fullName>
    </submittedName>
</protein>
<dbReference type="OrthoDB" id="7502269at2"/>
<name>A0A2U8VPS6_9HYPH</name>
<dbReference type="EMBL" id="CP029551">
    <property type="protein sequence ID" value="AWN35699.1"/>
    <property type="molecule type" value="Genomic_DNA"/>
</dbReference>
<accession>A0A2U8VPS6</accession>
<feature type="transmembrane region" description="Helical" evidence="1">
    <location>
        <begin position="110"/>
        <end position="130"/>
    </location>
</feature>
<dbReference type="KEGG" id="meti:DK427_08035"/>
<evidence type="ECO:0000256" key="1">
    <source>
        <dbReference type="SAM" id="Phobius"/>
    </source>
</evidence>